<sequence>MNRSGSRAALLIGAALVLAACHPKESAPPAPRPVVALPAHADDAAAARTLPGEIQPRYATPLSFRIAGKIVERKVRLGDTVKVGQVVALLDPSDVEKNAASAQAQLDAATHSLAFAKQQLDRDRAQARENLIATAQLEQTENSYTSALAQRDQAQQQLALAKNQLRYATLVADHAGTITAEQADTGQNVSAGQAVYQLAWSGDVDVVSDVPEAALASLAPGHAATVTLPSLPGRQFAAKVREIAPAADPQSRTYRVKLTLAAPDPAIRLGMTASVAFDGTPAAGDAQPITLPATALFHDGAQPAVWVVRTKDDTLELRRVDVARFNERTVTVSRGLQPGERVVLQGVHTVSAGEKVRPIAPLHPEDFAS</sequence>
<protein>
    <submittedName>
        <fullName evidence="9">RND transporter MFP subunit</fullName>
    </submittedName>
</protein>
<feature type="signal peptide" evidence="5">
    <location>
        <begin position="1"/>
        <end position="19"/>
    </location>
</feature>
<dbReference type="Pfam" id="PF25967">
    <property type="entry name" value="RND-MFP_C"/>
    <property type="match status" value="1"/>
</dbReference>
<comment type="caution">
    <text evidence="9">The sequence shown here is derived from an EMBL/GenBank/DDBJ whole genome shotgun (WGS) entry which is preliminary data.</text>
</comment>
<dbReference type="Gene3D" id="2.40.50.100">
    <property type="match status" value="1"/>
</dbReference>
<reference evidence="9 10" key="1">
    <citation type="submission" date="2015-05" db="EMBL/GenBank/DDBJ databases">
        <title>Draft genome of Burkholderia cepacia LK29.</title>
        <authorList>
            <person name="Chan X.Y."/>
        </authorList>
    </citation>
    <scope>NUCLEOTIDE SEQUENCE [LARGE SCALE GENOMIC DNA]</scope>
    <source>
        <strain evidence="9 10">LK29</strain>
    </source>
</reference>
<evidence type="ECO:0000259" key="6">
    <source>
        <dbReference type="Pfam" id="PF25917"/>
    </source>
</evidence>
<proteinExistence type="inferred from homology"/>
<accession>A0A0J5WK00</accession>
<evidence type="ECO:0000256" key="5">
    <source>
        <dbReference type="SAM" id="SignalP"/>
    </source>
</evidence>
<keyword evidence="4" id="KW-0175">Coiled coil</keyword>
<gene>
    <name evidence="9" type="ORF">VL15_32590</name>
</gene>
<dbReference type="AlphaFoldDB" id="A0A0J5WK00"/>
<dbReference type="Proteomes" id="UP000036338">
    <property type="component" value="Unassembled WGS sequence"/>
</dbReference>
<dbReference type="InterPro" id="IPR058627">
    <property type="entry name" value="MdtA-like_C"/>
</dbReference>
<dbReference type="SUPFAM" id="SSF111369">
    <property type="entry name" value="HlyD-like secretion proteins"/>
    <property type="match status" value="1"/>
</dbReference>
<name>A0A0J5WK00_BURCE</name>
<dbReference type="Pfam" id="PF25954">
    <property type="entry name" value="Beta-barrel_RND_2"/>
    <property type="match status" value="1"/>
</dbReference>
<feature type="coiled-coil region" evidence="4">
    <location>
        <begin position="99"/>
        <end position="164"/>
    </location>
</feature>
<dbReference type="GO" id="GO:1990281">
    <property type="term" value="C:efflux pump complex"/>
    <property type="evidence" value="ECO:0007669"/>
    <property type="project" value="TreeGrafter"/>
</dbReference>
<evidence type="ECO:0000256" key="3">
    <source>
        <dbReference type="ARBA" id="ARBA00022448"/>
    </source>
</evidence>
<dbReference type="PROSITE" id="PS51257">
    <property type="entry name" value="PROKAR_LIPOPROTEIN"/>
    <property type="match status" value="1"/>
</dbReference>
<dbReference type="RefSeq" id="WP_048250946.1">
    <property type="nucleotide sequence ID" value="NZ_LDWR01000063.1"/>
</dbReference>
<keyword evidence="3" id="KW-0813">Transport</keyword>
<dbReference type="PATRIC" id="fig|292.27.peg.7417"/>
<evidence type="ECO:0000259" key="8">
    <source>
        <dbReference type="Pfam" id="PF25967"/>
    </source>
</evidence>
<feature type="domain" description="CusB-like beta-barrel" evidence="7">
    <location>
        <begin position="206"/>
        <end position="279"/>
    </location>
</feature>
<evidence type="ECO:0000259" key="7">
    <source>
        <dbReference type="Pfam" id="PF25954"/>
    </source>
</evidence>
<dbReference type="EMBL" id="LDWR01000063">
    <property type="protein sequence ID" value="KML47352.1"/>
    <property type="molecule type" value="Genomic_DNA"/>
</dbReference>
<feature type="domain" description="Multidrug resistance protein MdtA-like C-terminal permuted SH3" evidence="8">
    <location>
        <begin position="289"/>
        <end position="347"/>
    </location>
</feature>
<dbReference type="InterPro" id="IPR006143">
    <property type="entry name" value="RND_pump_MFP"/>
</dbReference>
<evidence type="ECO:0000313" key="10">
    <source>
        <dbReference type="Proteomes" id="UP000036338"/>
    </source>
</evidence>
<dbReference type="PANTHER" id="PTHR30469:SF15">
    <property type="entry name" value="HLYD FAMILY OF SECRETION PROTEINS"/>
    <property type="match status" value="1"/>
</dbReference>
<dbReference type="Gene3D" id="2.40.420.20">
    <property type="match status" value="1"/>
</dbReference>
<keyword evidence="5" id="KW-0732">Signal</keyword>
<dbReference type="InterPro" id="IPR058792">
    <property type="entry name" value="Beta-barrel_RND_2"/>
</dbReference>
<evidence type="ECO:0000313" key="9">
    <source>
        <dbReference type="EMBL" id="KML47352.1"/>
    </source>
</evidence>
<dbReference type="GO" id="GO:0015562">
    <property type="term" value="F:efflux transmembrane transporter activity"/>
    <property type="evidence" value="ECO:0007669"/>
    <property type="project" value="TreeGrafter"/>
</dbReference>
<dbReference type="NCBIfam" id="TIGR01730">
    <property type="entry name" value="RND_mfp"/>
    <property type="match status" value="1"/>
</dbReference>
<comment type="subcellular location">
    <subcellularLocation>
        <location evidence="1">Cell envelope</location>
    </subcellularLocation>
</comment>
<dbReference type="InterPro" id="IPR058625">
    <property type="entry name" value="MdtA-like_BSH"/>
</dbReference>
<organism evidence="9 10">
    <name type="scientific">Burkholderia cepacia</name>
    <name type="common">Pseudomonas cepacia</name>
    <dbReference type="NCBI Taxonomy" id="292"/>
    <lineage>
        <taxon>Bacteria</taxon>
        <taxon>Pseudomonadati</taxon>
        <taxon>Pseudomonadota</taxon>
        <taxon>Betaproteobacteria</taxon>
        <taxon>Burkholderiales</taxon>
        <taxon>Burkholderiaceae</taxon>
        <taxon>Burkholderia</taxon>
        <taxon>Burkholderia cepacia complex</taxon>
    </lineage>
</organism>
<evidence type="ECO:0000256" key="2">
    <source>
        <dbReference type="ARBA" id="ARBA00009477"/>
    </source>
</evidence>
<evidence type="ECO:0000256" key="1">
    <source>
        <dbReference type="ARBA" id="ARBA00004196"/>
    </source>
</evidence>
<comment type="similarity">
    <text evidence="2">Belongs to the membrane fusion protein (MFP) (TC 8.A.1) family.</text>
</comment>
<feature type="chain" id="PRO_5005266601" evidence="5">
    <location>
        <begin position="20"/>
        <end position="369"/>
    </location>
</feature>
<dbReference type="PANTHER" id="PTHR30469">
    <property type="entry name" value="MULTIDRUG RESISTANCE PROTEIN MDTA"/>
    <property type="match status" value="1"/>
</dbReference>
<dbReference type="Gene3D" id="2.40.30.170">
    <property type="match status" value="1"/>
</dbReference>
<dbReference type="Pfam" id="PF25917">
    <property type="entry name" value="BSH_RND"/>
    <property type="match status" value="1"/>
</dbReference>
<feature type="domain" description="Multidrug resistance protein MdtA-like barrel-sandwich hybrid" evidence="6">
    <location>
        <begin position="65"/>
        <end position="194"/>
    </location>
</feature>
<evidence type="ECO:0000256" key="4">
    <source>
        <dbReference type="SAM" id="Coils"/>
    </source>
</evidence>